<feature type="chain" id="PRO_5003822271" description="Enkurin domain-containing protein" evidence="2">
    <location>
        <begin position="17"/>
        <end position="104"/>
    </location>
</feature>
<evidence type="ECO:0000256" key="1">
    <source>
        <dbReference type="SAM" id="Coils"/>
    </source>
</evidence>
<dbReference type="VEuPathDB" id="MicrosporidiaDB:EDEG_00872"/>
<keyword evidence="4" id="KW-1185">Reference proteome</keyword>
<accession>J9DUR8</accession>
<dbReference type="AlphaFoldDB" id="J9DUR8"/>
<keyword evidence="2" id="KW-0732">Signal</keyword>
<sequence>MLFIGYLGLYFHIVFSAGYVNNDNRLKYPFKSDKSREETDNRYKAAKEQLLREIEHVRNQYSCVLNQYEGKCDPLSKFHLFNKKNELKRKLDLLENKLYALINN</sequence>
<evidence type="ECO:0000313" key="3">
    <source>
        <dbReference type="EMBL" id="EJW05037.1"/>
    </source>
</evidence>
<name>J9DUR8_EDHAE</name>
<organism evidence="3 4">
    <name type="scientific">Edhazardia aedis (strain USNM 41457)</name>
    <name type="common">Microsporidian parasite</name>
    <dbReference type="NCBI Taxonomy" id="1003232"/>
    <lineage>
        <taxon>Eukaryota</taxon>
        <taxon>Fungi</taxon>
        <taxon>Fungi incertae sedis</taxon>
        <taxon>Microsporidia</taxon>
        <taxon>Edhazardia</taxon>
    </lineage>
</organism>
<reference evidence="4" key="2">
    <citation type="submission" date="2015-07" db="EMBL/GenBank/DDBJ databases">
        <title>Contrasting host-pathogen interactions and genome evolution in two generalist and specialist microsporidian pathogens of mosquitoes.</title>
        <authorList>
            <consortium name="The Broad Institute Genomics Platform"/>
            <consortium name="The Broad Institute Genome Sequencing Center for Infectious Disease"/>
            <person name="Cuomo C.A."/>
            <person name="Sanscrainte N.D."/>
            <person name="Goldberg J.M."/>
            <person name="Heiman D."/>
            <person name="Young S."/>
            <person name="Zeng Q."/>
            <person name="Becnel J.J."/>
            <person name="Birren B.W."/>
        </authorList>
    </citation>
    <scope>NUCLEOTIDE SEQUENCE [LARGE SCALE GENOMIC DNA]</scope>
    <source>
        <strain evidence="4">USNM 41457</strain>
    </source>
</reference>
<gene>
    <name evidence="3" type="ORF">EDEG_00872</name>
</gene>
<comment type="caution">
    <text evidence="3">The sequence shown here is derived from an EMBL/GenBank/DDBJ whole genome shotgun (WGS) entry which is preliminary data.</text>
</comment>
<protein>
    <recommendedName>
        <fullName evidence="5">Enkurin domain-containing protein</fullName>
    </recommendedName>
</protein>
<evidence type="ECO:0000256" key="2">
    <source>
        <dbReference type="SAM" id="SignalP"/>
    </source>
</evidence>
<evidence type="ECO:0000313" key="4">
    <source>
        <dbReference type="Proteomes" id="UP000003163"/>
    </source>
</evidence>
<dbReference type="HOGENOM" id="CLU_2291649_0_0_1"/>
<dbReference type="Proteomes" id="UP000003163">
    <property type="component" value="Unassembled WGS sequence"/>
</dbReference>
<dbReference type="InParanoid" id="J9DUR8"/>
<feature type="coiled-coil region" evidence="1">
    <location>
        <begin position="40"/>
        <end position="104"/>
    </location>
</feature>
<keyword evidence="1" id="KW-0175">Coiled coil</keyword>
<feature type="signal peptide" evidence="2">
    <location>
        <begin position="1"/>
        <end position="16"/>
    </location>
</feature>
<proteinExistence type="predicted"/>
<evidence type="ECO:0008006" key="5">
    <source>
        <dbReference type="Google" id="ProtNLM"/>
    </source>
</evidence>
<reference evidence="3 4" key="1">
    <citation type="submission" date="2011-08" db="EMBL/GenBank/DDBJ databases">
        <authorList>
            <person name="Liu Z.J."/>
            <person name="Shi F.L."/>
            <person name="Lu J.Q."/>
            <person name="Li M."/>
            <person name="Wang Z.L."/>
        </authorList>
    </citation>
    <scope>NUCLEOTIDE SEQUENCE [LARGE SCALE GENOMIC DNA]</scope>
    <source>
        <strain evidence="3 4">USNM 41457</strain>
    </source>
</reference>
<dbReference type="EMBL" id="AFBI03000011">
    <property type="protein sequence ID" value="EJW05037.1"/>
    <property type="molecule type" value="Genomic_DNA"/>
</dbReference>